<evidence type="ECO:0000313" key="3">
    <source>
        <dbReference type="EMBL" id="PIK58415.1"/>
    </source>
</evidence>
<evidence type="ECO:0000256" key="2">
    <source>
        <dbReference type="SAM" id="MobiDB-lite"/>
    </source>
</evidence>
<dbReference type="InterPro" id="IPR004963">
    <property type="entry name" value="PAE/NOTUM"/>
</dbReference>
<dbReference type="EMBL" id="MRZV01000113">
    <property type="protein sequence ID" value="PIK58415.1"/>
    <property type="molecule type" value="Genomic_DNA"/>
</dbReference>
<dbReference type="GO" id="GO:0016787">
    <property type="term" value="F:hydrolase activity"/>
    <property type="evidence" value="ECO:0007669"/>
    <property type="project" value="InterPro"/>
</dbReference>
<gene>
    <name evidence="3" type="ORF">BSL78_04636</name>
</gene>
<dbReference type="AlphaFoldDB" id="A0A2G8LDY3"/>
<proteinExistence type="inferred from homology"/>
<feature type="region of interest" description="Disordered" evidence="2">
    <location>
        <begin position="470"/>
        <end position="555"/>
    </location>
</feature>
<evidence type="ECO:0000313" key="4">
    <source>
        <dbReference type="Proteomes" id="UP000230750"/>
    </source>
</evidence>
<dbReference type="Proteomes" id="UP000230750">
    <property type="component" value="Unassembled WGS sequence"/>
</dbReference>
<feature type="compositionally biased region" description="Polar residues" evidence="2">
    <location>
        <begin position="527"/>
        <end position="538"/>
    </location>
</feature>
<dbReference type="PANTHER" id="PTHR21562:SF122">
    <property type="entry name" value="PALMITOLEOYL-PROTEIN CARBOXYLESTERASE NOTUM"/>
    <property type="match status" value="1"/>
</dbReference>
<keyword evidence="4" id="KW-1185">Reference proteome</keyword>
<feature type="compositionally biased region" description="Polar residues" evidence="2">
    <location>
        <begin position="430"/>
        <end position="443"/>
    </location>
</feature>
<evidence type="ECO:0000256" key="1">
    <source>
        <dbReference type="ARBA" id="ARBA00010213"/>
    </source>
</evidence>
<dbReference type="Pfam" id="PF03283">
    <property type="entry name" value="PAE"/>
    <property type="match status" value="1"/>
</dbReference>
<dbReference type="OrthoDB" id="2015280at2759"/>
<dbReference type="PANTHER" id="PTHR21562">
    <property type="entry name" value="NOTUM-RELATED"/>
    <property type="match status" value="1"/>
</dbReference>
<reference evidence="3 4" key="1">
    <citation type="journal article" date="2017" name="PLoS Biol.">
        <title>The sea cucumber genome provides insights into morphological evolution and visceral regeneration.</title>
        <authorList>
            <person name="Zhang X."/>
            <person name="Sun L."/>
            <person name="Yuan J."/>
            <person name="Sun Y."/>
            <person name="Gao Y."/>
            <person name="Zhang L."/>
            <person name="Li S."/>
            <person name="Dai H."/>
            <person name="Hamel J.F."/>
            <person name="Liu C."/>
            <person name="Yu Y."/>
            <person name="Liu S."/>
            <person name="Lin W."/>
            <person name="Guo K."/>
            <person name="Jin S."/>
            <person name="Xu P."/>
            <person name="Storey K.B."/>
            <person name="Huan P."/>
            <person name="Zhang T."/>
            <person name="Zhou Y."/>
            <person name="Zhang J."/>
            <person name="Lin C."/>
            <person name="Li X."/>
            <person name="Xing L."/>
            <person name="Huo D."/>
            <person name="Sun M."/>
            <person name="Wang L."/>
            <person name="Mercier A."/>
            <person name="Li F."/>
            <person name="Yang H."/>
            <person name="Xiang J."/>
        </authorList>
    </citation>
    <scope>NUCLEOTIDE SEQUENCE [LARGE SCALE GENOMIC DNA]</scope>
    <source>
        <strain evidence="3">Shaxun</strain>
        <tissue evidence="3">Muscle</tissue>
    </source>
</reference>
<comment type="similarity">
    <text evidence="1">Belongs to the pectinacetylesterase family. Notum subfamily.</text>
</comment>
<name>A0A2G8LDY3_STIJA</name>
<dbReference type="STRING" id="307972.A0A2G8LDY3"/>
<feature type="region of interest" description="Disordered" evidence="2">
    <location>
        <begin position="424"/>
        <end position="445"/>
    </location>
</feature>
<protein>
    <submittedName>
        <fullName evidence="3">Notum protein</fullName>
    </submittedName>
</protein>
<comment type="caution">
    <text evidence="3">The sequence shown here is derived from an EMBL/GenBank/DDBJ whole genome shotgun (WGS) entry which is preliminary data.</text>
</comment>
<organism evidence="3 4">
    <name type="scientific">Stichopus japonicus</name>
    <name type="common">Sea cucumber</name>
    <dbReference type="NCBI Taxonomy" id="307972"/>
    <lineage>
        <taxon>Eukaryota</taxon>
        <taxon>Metazoa</taxon>
        <taxon>Echinodermata</taxon>
        <taxon>Eleutherozoa</taxon>
        <taxon>Echinozoa</taxon>
        <taxon>Holothuroidea</taxon>
        <taxon>Aspidochirotacea</taxon>
        <taxon>Aspidochirotida</taxon>
        <taxon>Stichopodidae</taxon>
        <taxon>Apostichopus</taxon>
    </lineage>
</organism>
<feature type="compositionally biased region" description="Basic residues" evidence="2">
    <location>
        <begin position="497"/>
        <end position="506"/>
    </location>
</feature>
<accession>A0A2G8LDY3</accession>
<sequence length="635" mass="70922">MLIMAKREVFRGVPMRISSSSLLRNLLLSSLVAFIVPWTSSAMYPRQLSFQPASSSPSENEYVLDLNKLGGDPDDLMARIKDLASALQTCEFDPQYQLSLFHIRNRTVTCNDRSPAGFYLRKSGSKKWLIYLEGGSFCFSNAGCTHRESRLKSSRNWPKKKIGTGILSADPEENPVWWKANVVYVPYCSSDVWSGTVTADESGSYAFMGALILEEVIKELMTAGILDAKQVVLAGSSAGGTGVLLNIDRVADLMEAAGSSASVRGLADSGWFLETDSLDSPTEDCSDFLFCNPSLSIKRGSKLWRSYTPRACTEVYGQTQSWKCFFGFRIHETLKSPVFIFQWLYDEAQLTIGMGGPPREIRHWNYMQKIGRLTRVSLRNATTVFAPACYAHMVLLQSTWAQVQVRNTKLSRSIQCWLKSTDRITRQETDPPSSQELPTTAGSLQHEENDEIINIPMVDSLAATSQFRDIASFEPESEPPRNKRRRRQRSTGSTERRTRKKNKRKKAESSDEVESEISLQGDEPVNVGSTNVGSTTVRDSTEEVATVTRPTRRKPKRCQNKLVDHATCPHCNPTCPKPINTSTGEEMEFLYFLRLAGMDLSALADELGLDQRVLAMIDPNEAMELLASSSRRNSG</sequence>